<gene>
    <name evidence="1" type="ORF">PCA31118_03033</name>
</gene>
<organism evidence="1 2">
    <name type="scientific">Pandoraea captiosa</name>
    <dbReference type="NCBI Taxonomy" id="2508302"/>
    <lineage>
        <taxon>Bacteria</taxon>
        <taxon>Pseudomonadati</taxon>
        <taxon>Pseudomonadota</taxon>
        <taxon>Betaproteobacteria</taxon>
        <taxon>Burkholderiales</taxon>
        <taxon>Burkholderiaceae</taxon>
        <taxon>Pandoraea</taxon>
    </lineage>
</organism>
<sequence length="77" mass="8606">MPSLNSVYRECTVDIEIVDSAATWDVTIKVTPFDGVELIEPFGTREMKLAKSESLDEIQGALREEVRPAIDHRLVAC</sequence>
<accession>A0A5E5A9L0</accession>
<evidence type="ECO:0000313" key="1">
    <source>
        <dbReference type="EMBL" id="VVE68770.1"/>
    </source>
</evidence>
<dbReference type="OrthoDB" id="8943178at2"/>
<keyword evidence="2" id="KW-1185">Reference proteome</keyword>
<dbReference type="RefSeq" id="WP_150625952.1">
    <property type="nucleotide sequence ID" value="NZ_CABPSQ010000004.1"/>
</dbReference>
<evidence type="ECO:0000313" key="2">
    <source>
        <dbReference type="Proteomes" id="UP000414136"/>
    </source>
</evidence>
<proteinExistence type="predicted"/>
<dbReference type="EMBL" id="CABPSQ010000004">
    <property type="protein sequence ID" value="VVE68770.1"/>
    <property type="molecule type" value="Genomic_DNA"/>
</dbReference>
<name>A0A5E5A9L0_9BURK</name>
<protein>
    <submittedName>
        <fullName evidence="1">Uncharacterized protein</fullName>
    </submittedName>
</protein>
<dbReference type="AlphaFoldDB" id="A0A5E5A9L0"/>
<reference evidence="1 2" key="1">
    <citation type="submission" date="2019-08" db="EMBL/GenBank/DDBJ databases">
        <authorList>
            <person name="Peeters C."/>
        </authorList>
    </citation>
    <scope>NUCLEOTIDE SEQUENCE [LARGE SCALE GENOMIC DNA]</scope>
    <source>
        <strain evidence="1 2">LMG 31118</strain>
    </source>
</reference>
<dbReference type="Proteomes" id="UP000414136">
    <property type="component" value="Unassembled WGS sequence"/>
</dbReference>